<evidence type="ECO:0000313" key="12">
    <source>
        <dbReference type="EMBL" id="ERL52289.1"/>
    </source>
</evidence>
<dbReference type="InterPro" id="IPR027417">
    <property type="entry name" value="P-loop_NTPase"/>
</dbReference>
<keyword evidence="5" id="KW-0067">ATP-binding</keyword>
<feature type="domain" description="Helicase ATP-binding" evidence="11">
    <location>
        <begin position="182"/>
        <end position="444"/>
    </location>
</feature>
<evidence type="ECO:0000256" key="8">
    <source>
        <dbReference type="ARBA" id="ARBA00023125"/>
    </source>
</evidence>
<keyword evidence="13" id="KW-1185">Reference proteome</keyword>
<dbReference type="InterPro" id="IPR014013">
    <property type="entry name" value="Helic_SF1/SF2_ATP-bd_DinG/Rad3"/>
</dbReference>
<keyword evidence="1" id="KW-0479">Metal-binding</keyword>
<dbReference type="InterPro" id="IPR006555">
    <property type="entry name" value="ATP-dep_Helicase_C"/>
</dbReference>
<dbReference type="EMBL" id="AVBC01000019">
    <property type="protein sequence ID" value="ERL52289.1"/>
    <property type="molecule type" value="Genomic_DNA"/>
</dbReference>
<keyword evidence="6" id="KW-0408">Iron</keyword>
<evidence type="ECO:0000256" key="10">
    <source>
        <dbReference type="ARBA" id="ARBA00038058"/>
    </source>
</evidence>
<dbReference type="Gene3D" id="1.10.30.20">
    <property type="entry name" value="Bacterial XPD DNA helicase, FeS cluster domain"/>
    <property type="match status" value="1"/>
</dbReference>
<evidence type="ECO:0000256" key="7">
    <source>
        <dbReference type="ARBA" id="ARBA00023014"/>
    </source>
</evidence>
<dbReference type="GO" id="GO:0016818">
    <property type="term" value="F:hydrolase activity, acting on acid anhydrides, in phosphorus-containing anhydrides"/>
    <property type="evidence" value="ECO:0007669"/>
    <property type="project" value="InterPro"/>
</dbReference>
<dbReference type="GO" id="GO:0051536">
    <property type="term" value="F:iron-sulfur cluster binding"/>
    <property type="evidence" value="ECO:0007669"/>
    <property type="project" value="UniProtKB-KW"/>
</dbReference>
<dbReference type="eggNOG" id="COG1199">
    <property type="taxonomic scope" value="Bacteria"/>
</dbReference>
<name>W1N9V5_9GAMM</name>
<evidence type="ECO:0000256" key="6">
    <source>
        <dbReference type="ARBA" id="ARBA00023004"/>
    </source>
</evidence>
<dbReference type="Proteomes" id="UP000019113">
    <property type="component" value="Unassembled WGS sequence"/>
</dbReference>
<evidence type="ECO:0000259" key="11">
    <source>
        <dbReference type="PROSITE" id="PS51193"/>
    </source>
</evidence>
<comment type="similarity">
    <text evidence="10">Belongs to the helicase family. DinG subfamily.</text>
</comment>
<dbReference type="RefSeq" id="WP_021818121.1">
    <property type="nucleotide sequence ID" value="NZ_AVBC01000019.1"/>
</dbReference>
<evidence type="ECO:0000256" key="3">
    <source>
        <dbReference type="ARBA" id="ARBA00022801"/>
    </source>
</evidence>
<gene>
    <name evidence="12" type="ORF">BJB45_09995</name>
</gene>
<dbReference type="SUPFAM" id="SSF52540">
    <property type="entry name" value="P-loop containing nucleoside triphosphate hydrolases"/>
    <property type="match status" value="1"/>
</dbReference>
<keyword evidence="9" id="KW-0413">Isomerase</keyword>
<dbReference type="InterPro" id="IPR045028">
    <property type="entry name" value="DinG/Rad3-like"/>
</dbReference>
<dbReference type="InterPro" id="IPR042493">
    <property type="entry name" value="XPD_DNA_FeS"/>
</dbReference>
<dbReference type="AlphaFoldDB" id="W1N9V5"/>
<dbReference type="GO" id="GO:0003677">
    <property type="term" value="F:DNA binding"/>
    <property type="evidence" value="ECO:0007669"/>
    <property type="project" value="UniProtKB-KW"/>
</dbReference>
<accession>W1N9V5</accession>
<evidence type="ECO:0000256" key="5">
    <source>
        <dbReference type="ARBA" id="ARBA00022840"/>
    </source>
</evidence>
<keyword evidence="2" id="KW-0547">Nucleotide-binding</keyword>
<keyword evidence="3" id="KW-0378">Hydrolase</keyword>
<dbReference type="PANTHER" id="PTHR11472:SF34">
    <property type="entry name" value="REGULATOR OF TELOMERE ELONGATION HELICASE 1"/>
    <property type="match status" value="1"/>
</dbReference>
<evidence type="ECO:0000256" key="1">
    <source>
        <dbReference type="ARBA" id="ARBA00022723"/>
    </source>
</evidence>
<dbReference type="InterPro" id="IPR011604">
    <property type="entry name" value="PDDEXK-like_dom_sf"/>
</dbReference>
<comment type="caution">
    <text evidence="12">The sequence shown here is derived from an EMBL/GenBank/DDBJ whole genome shotgun (WGS) entry which is preliminary data.</text>
</comment>
<dbReference type="PATRIC" id="fig|1178482.3.peg.1162"/>
<dbReference type="OrthoDB" id="9765586at2"/>
<dbReference type="PANTHER" id="PTHR11472">
    <property type="entry name" value="DNA REPAIR DEAD HELICASE RAD3/XP-D SUBFAMILY MEMBER"/>
    <property type="match status" value="1"/>
</dbReference>
<evidence type="ECO:0000256" key="4">
    <source>
        <dbReference type="ARBA" id="ARBA00022806"/>
    </source>
</evidence>
<dbReference type="GO" id="GO:0006139">
    <property type="term" value="P:nucleobase-containing compound metabolic process"/>
    <property type="evidence" value="ECO:0007669"/>
    <property type="project" value="InterPro"/>
</dbReference>
<keyword evidence="8" id="KW-0238">DNA-binding</keyword>
<keyword evidence="7" id="KW-0411">Iron-sulfur</keyword>
<dbReference type="Gene3D" id="3.90.320.10">
    <property type="match status" value="1"/>
</dbReference>
<dbReference type="SMART" id="SM00491">
    <property type="entry name" value="HELICc2"/>
    <property type="match status" value="1"/>
</dbReference>
<organism evidence="12 13">
    <name type="scientific">Halomonas huangheensis</name>
    <dbReference type="NCBI Taxonomy" id="1178482"/>
    <lineage>
        <taxon>Bacteria</taxon>
        <taxon>Pseudomonadati</taxon>
        <taxon>Pseudomonadota</taxon>
        <taxon>Gammaproteobacteria</taxon>
        <taxon>Oceanospirillales</taxon>
        <taxon>Halomonadaceae</taxon>
        <taxon>Halomonas</taxon>
    </lineage>
</organism>
<sequence>MSDASQPRSSQPSVGVRALCDFTARRGDLDHRFTPSPSARDGIEGHAHVVASRGEGYRSEVSVSAEIDGLRVQGRIDGVCRDGRTLEEIKTHRGRLDRMADNQRALHWAQVRAYGALWCREQQLSEVTLVLVYLDIVSRRETRLTESCDAETLWQELTQRCRDYRQWGEAEASHRHKRDVALNELAFAWPDFRIGQRDLAEAVYKAAATGRELLVEAPTGIGKTLGTLFPTLKAMPRRSLDRLAFLTMKTPGRQVALDALAQLFPEPGAPLRALELIAREKSCEYPGRACHGDACPLAQGFYDRLPEARAAAAQHGWLDRAGLREVARQHQLCPYYLGQEMARWSDVIVADVNHFFDSSALLHGLCRSEDWRMALLVDEAHNLVDRARGMYSASLDQHRLAAWHREAPGGVKRSLGRVVRSWQALVREQGGSSVGDAPQWQQLETLPEELVGALQGASSAISDYLGEHPEDGAGMLTECLFEVLAFTRLAESFADHSLCELTRHGRGRSQLAIVNLVPADFLAPRFAAASACTLFSATLSPVNYQRDLLGLPERTVWHEVPSPFSSEQLEVRVCRHLSTRYRDRERSLPGIVETLAEQYQRQPGHYLAFVSSFSYLQQVYDAVREAYPEIPLRRQQRGMSEEQRGQFIADFRPGGCGIALAVLGGAFAEGVDLPGDRLIGAFIATLGLPPREPRQEVLKQRLDTRFGRGDDYAYRVPGMIKVVQAAGRVIRGPEDRGVVVLMDDRYASPEVQQRLPGWWPGATS</sequence>
<dbReference type="GO" id="GO:0003678">
    <property type="term" value="F:DNA helicase activity"/>
    <property type="evidence" value="ECO:0007669"/>
    <property type="project" value="InterPro"/>
</dbReference>
<evidence type="ECO:0000256" key="2">
    <source>
        <dbReference type="ARBA" id="ARBA00022741"/>
    </source>
</evidence>
<dbReference type="STRING" id="1178482.AR456_17015"/>
<evidence type="ECO:0000256" key="9">
    <source>
        <dbReference type="ARBA" id="ARBA00023235"/>
    </source>
</evidence>
<protein>
    <recommendedName>
        <fullName evidence="11">Helicase ATP-binding domain-containing protein</fullName>
    </recommendedName>
</protein>
<evidence type="ECO:0000313" key="13">
    <source>
        <dbReference type="Proteomes" id="UP000019113"/>
    </source>
</evidence>
<dbReference type="Gene3D" id="1.10.275.40">
    <property type="match status" value="1"/>
</dbReference>
<dbReference type="InterPro" id="IPR010614">
    <property type="entry name" value="RAD3-like_helicase_DEAD"/>
</dbReference>
<dbReference type="GO" id="GO:0046872">
    <property type="term" value="F:metal ion binding"/>
    <property type="evidence" value="ECO:0007669"/>
    <property type="project" value="UniProtKB-KW"/>
</dbReference>
<reference evidence="12 13" key="1">
    <citation type="submission" date="2013-08" db="EMBL/GenBank/DDBJ databases">
        <title>draft genome of Halomonas huanghegensis, strain BJGMM-B45T.</title>
        <authorList>
            <person name="Miao C."/>
            <person name="Wan Y."/>
            <person name="Jin W."/>
        </authorList>
    </citation>
    <scope>NUCLEOTIDE SEQUENCE [LARGE SCALE GENOMIC DNA]</scope>
    <source>
        <strain evidence="12 13">BJGMM-B45</strain>
    </source>
</reference>
<dbReference type="Pfam" id="PF13307">
    <property type="entry name" value="Helicase_C_2"/>
    <property type="match status" value="1"/>
</dbReference>
<dbReference type="GO" id="GO:0005524">
    <property type="term" value="F:ATP binding"/>
    <property type="evidence" value="ECO:0007669"/>
    <property type="project" value="UniProtKB-KW"/>
</dbReference>
<proteinExistence type="inferred from homology"/>
<dbReference type="Gene3D" id="3.40.50.300">
    <property type="entry name" value="P-loop containing nucleotide triphosphate hydrolases"/>
    <property type="match status" value="2"/>
</dbReference>
<dbReference type="KEGG" id="hhu:AR456_17015"/>
<keyword evidence="4" id="KW-0347">Helicase</keyword>
<dbReference type="Pfam" id="PF06733">
    <property type="entry name" value="DEAD_2"/>
    <property type="match status" value="1"/>
</dbReference>
<dbReference type="PROSITE" id="PS51193">
    <property type="entry name" value="HELICASE_ATP_BIND_2"/>
    <property type="match status" value="1"/>
</dbReference>